<dbReference type="EMBL" id="JAGPXC010000015">
    <property type="protein sequence ID" value="KAH6638688.1"/>
    <property type="molecule type" value="Genomic_DNA"/>
</dbReference>
<sequence length="230" mass="24893">MHFLLLGATGRTGQHVVSEILSQGHTAVALVRTSSSLTPRPGLTVVTGSPQSKSDIRSALSAATPLSPSAAIITLNTVRESDSPWAAQVSPPRFLADSCAKVCEVLEHANIYRVVVLSTAGVGDSWGNLPWLSKAFMGWTNIRYALEDHGLVDKEIRLTKMDWTLVRAVRLQFDEQKQKPTHTKTDVKTMGSDGVGMRMTDGVSVISVARFLVKVAVEELFVQRAVVVAN</sequence>
<dbReference type="PANTHER" id="PTHR43355:SF2">
    <property type="entry name" value="FLAVIN REDUCTASE (NADPH)"/>
    <property type="match status" value="1"/>
</dbReference>
<dbReference type="GeneID" id="70134515"/>
<dbReference type="SUPFAM" id="SSF51735">
    <property type="entry name" value="NAD(P)-binding Rossmann-fold domains"/>
    <property type="match status" value="1"/>
</dbReference>
<dbReference type="GO" id="GO:0004074">
    <property type="term" value="F:biliverdin reductase [NAD(P)H] activity"/>
    <property type="evidence" value="ECO:0007669"/>
    <property type="project" value="TreeGrafter"/>
</dbReference>
<proteinExistence type="inferred from homology"/>
<accession>A0A9P8RHX8</accession>
<reference evidence="3" key="1">
    <citation type="journal article" date="2021" name="Nat. Commun.">
        <title>Genetic determinants of endophytism in the Arabidopsis root mycobiome.</title>
        <authorList>
            <person name="Mesny F."/>
            <person name="Miyauchi S."/>
            <person name="Thiergart T."/>
            <person name="Pickel B."/>
            <person name="Atanasova L."/>
            <person name="Karlsson M."/>
            <person name="Huettel B."/>
            <person name="Barry K.W."/>
            <person name="Haridas S."/>
            <person name="Chen C."/>
            <person name="Bauer D."/>
            <person name="Andreopoulos W."/>
            <person name="Pangilinan J."/>
            <person name="LaButti K."/>
            <person name="Riley R."/>
            <person name="Lipzen A."/>
            <person name="Clum A."/>
            <person name="Drula E."/>
            <person name="Henrissat B."/>
            <person name="Kohler A."/>
            <person name="Grigoriev I.V."/>
            <person name="Martin F.M."/>
            <person name="Hacquard S."/>
        </authorList>
    </citation>
    <scope>NUCLEOTIDE SEQUENCE</scope>
    <source>
        <strain evidence="3">MPI-SDFR-AT-0073</strain>
    </source>
</reference>
<dbReference type="GO" id="GO:0042602">
    <property type="term" value="F:riboflavin reductase (NADPH) activity"/>
    <property type="evidence" value="ECO:0007669"/>
    <property type="project" value="TreeGrafter"/>
</dbReference>
<dbReference type="Gene3D" id="3.40.50.720">
    <property type="entry name" value="NAD(P)-binding Rossmann-like Domain"/>
    <property type="match status" value="1"/>
</dbReference>
<keyword evidence="4" id="KW-1185">Reference proteome</keyword>
<name>A0A9P8RHX8_9PEZI</name>
<evidence type="ECO:0000256" key="1">
    <source>
        <dbReference type="ARBA" id="ARBA00038376"/>
    </source>
</evidence>
<feature type="domain" description="NAD(P)-binding" evidence="2">
    <location>
        <begin position="7"/>
        <end position="216"/>
    </location>
</feature>
<gene>
    <name evidence="3" type="ORF">BKA67DRAFT_633605</name>
</gene>
<dbReference type="Pfam" id="PF13460">
    <property type="entry name" value="NAD_binding_10"/>
    <property type="match status" value="1"/>
</dbReference>
<comment type="similarity">
    <text evidence="1">Belongs to the avfA family.</text>
</comment>
<dbReference type="InterPro" id="IPR016040">
    <property type="entry name" value="NAD(P)-bd_dom"/>
</dbReference>
<dbReference type="RefSeq" id="XP_045950960.1">
    <property type="nucleotide sequence ID" value="XM_046105624.1"/>
</dbReference>
<organism evidence="3 4">
    <name type="scientific">Truncatella angustata</name>
    <dbReference type="NCBI Taxonomy" id="152316"/>
    <lineage>
        <taxon>Eukaryota</taxon>
        <taxon>Fungi</taxon>
        <taxon>Dikarya</taxon>
        <taxon>Ascomycota</taxon>
        <taxon>Pezizomycotina</taxon>
        <taxon>Sordariomycetes</taxon>
        <taxon>Xylariomycetidae</taxon>
        <taxon>Amphisphaeriales</taxon>
        <taxon>Sporocadaceae</taxon>
        <taxon>Truncatella</taxon>
    </lineage>
</organism>
<evidence type="ECO:0000313" key="4">
    <source>
        <dbReference type="Proteomes" id="UP000758603"/>
    </source>
</evidence>
<protein>
    <submittedName>
        <fullName evidence="3">NAD-dependent epimerase/dehydratase</fullName>
    </submittedName>
</protein>
<dbReference type="InterPro" id="IPR036291">
    <property type="entry name" value="NAD(P)-bd_dom_sf"/>
</dbReference>
<comment type="caution">
    <text evidence="3">The sequence shown here is derived from an EMBL/GenBank/DDBJ whole genome shotgun (WGS) entry which is preliminary data.</text>
</comment>
<dbReference type="InterPro" id="IPR051606">
    <property type="entry name" value="Polyketide_Oxido-like"/>
</dbReference>
<dbReference type="AlphaFoldDB" id="A0A9P8RHX8"/>
<evidence type="ECO:0000313" key="3">
    <source>
        <dbReference type="EMBL" id="KAH6638688.1"/>
    </source>
</evidence>
<dbReference type="Proteomes" id="UP000758603">
    <property type="component" value="Unassembled WGS sequence"/>
</dbReference>
<dbReference type="PANTHER" id="PTHR43355">
    <property type="entry name" value="FLAVIN REDUCTASE (NADPH)"/>
    <property type="match status" value="1"/>
</dbReference>
<dbReference type="OrthoDB" id="419598at2759"/>
<evidence type="ECO:0000259" key="2">
    <source>
        <dbReference type="Pfam" id="PF13460"/>
    </source>
</evidence>